<proteinExistence type="predicted"/>
<sequence>MTQTRPHVTFDSRLYRRRQKRRRLVIVNKMRFIVATMLALILLSIIFSYITGNFMSVASTNQEYLEITVVPGDTLWDIASQYNYYNEDIRQVLYDIQNINQMTSSTIYPGQVLMIPISK</sequence>
<feature type="domain" description="LysM" evidence="1">
    <location>
        <begin position="65"/>
        <end position="115"/>
    </location>
</feature>
<dbReference type="EMBL" id="JADKNH010000001">
    <property type="protein sequence ID" value="MBF4691868.1"/>
    <property type="molecule type" value="Genomic_DNA"/>
</dbReference>
<name>A0ABR9ZN22_9FIRM</name>
<dbReference type="Gene3D" id="3.10.350.10">
    <property type="entry name" value="LysM domain"/>
    <property type="match status" value="1"/>
</dbReference>
<evidence type="ECO:0000313" key="2">
    <source>
        <dbReference type="EMBL" id="MBF4691868.1"/>
    </source>
</evidence>
<evidence type="ECO:0000259" key="1">
    <source>
        <dbReference type="PROSITE" id="PS51782"/>
    </source>
</evidence>
<dbReference type="Pfam" id="PF01476">
    <property type="entry name" value="LysM"/>
    <property type="match status" value="1"/>
</dbReference>
<organism evidence="2 3">
    <name type="scientific">Fusibacter ferrireducens</name>
    <dbReference type="NCBI Taxonomy" id="2785058"/>
    <lineage>
        <taxon>Bacteria</taxon>
        <taxon>Bacillati</taxon>
        <taxon>Bacillota</taxon>
        <taxon>Clostridia</taxon>
        <taxon>Eubacteriales</taxon>
        <taxon>Eubacteriales Family XII. Incertae Sedis</taxon>
        <taxon>Fusibacter</taxon>
    </lineage>
</organism>
<dbReference type="CDD" id="cd00118">
    <property type="entry name" value="LysM"/>
    <property type="match status" value="1"/>
</dbReference>
<gene>
    <name evidence="2" type="ORF">ISU02_01995</name>
</gene>
<keyword evidence="3" id="KW-1185">Reference proteome</keyword>
<dbReference type="SMART" id="SM00257">
    <property type="entry name" value="LysM"/>
    <property type="match status" value="1"/>
</dbReference>
<accession>A0ABR9ZN22</accession>
<dbReference type="InterPro" id="IPR018392">
    <property type="entry name" value="LysM"/>
</dbReference>
<comment type="caution">
    <text evidence="2">The sequence shown here is derived from an EMBL/GenBank/DDBJ whole genome shotgun (WGS) entry which is preliminary data.</text>
</comment>
<evidence type="ECO:0000313" key="3">
    <source>
        <dbReference type="Proteomes" id="UP000614200"/>
    </source>
</evidence>
<dbReference type="PROSITE" id="PS51782">
    <property type="entry name" value="LYSM"/>
    <property type="match status" value="1"/>
</dbReference>
<dbReference type="InterPro" id="IPR036779">
    <property type="entry name" value="LysM_dom_sf"/>
</dbReference>
<reference evidence="2 3" key="1">
    <citation type="submission" date="2020-11" db="EMBL/GenBank/DDBJ databases">
        <title>Fusibacter basophilias sp. nov.</title>
        <authorList>
            <person name="Qiu D."/>
        </authorList>
    </citation>
    <scope>NUCLEOTIDE SEQUENCE [LARGE SCALE GENOMIC DNA]</scope>
    <source>
        <strain evidence="2 3">Q10-2</strain>
    </source>
</reference>
<dbReference type="SUPFAM" id="SSF54106">
    <property type="entry name" value="LysM domain"/>
    <property type="match status" value="1"/>
</dbReference>
<dbReference type="RefSeq" id="WP_194700098.1">
    <property type="nucleotide sequence ID" value="NZ_JADKNH010000001.1"/>
</dbReference>
<protein>
    <submittedName>
        <fullName evidence="2">LysM peptidoglycan-binding domain-containing protein</fullName>
    </submittedName>
</protein>
<dbReference type="Proteomes" id="UP000614200">
    <property type="component" value="Unassembled WGS sequence"/>
</dbReference>